<protein>
    <submittedName>
        <fullName evidence="11">Uncharacterized protein</fullName>
    </submittedName>
</protein>
<keyword evidence="5 9" id="KW-0560">Oxidoreductase</keyword>
<evidence type="ECO:0000256" key="5">
    <source>
        <dbReference type="ARBA" id="ARBA00023002"/>
    </source>
</evidence>
<organism evidence="11 12">
    <name type="scientific">Candidozyma pseudohaemuli</name>
    <dbReference type="NCBI Taxonomy" id="418784"/>
    <lineage>
        <taxon>Eukaryota</taxon>
        <taxon>Fungi</taxon>
        <taxon>Dikarya</taxon>
        <taxon>Ascomycota</taxon>
        <taxon>Saccharomycotina</taxon>
        <taxon>Pichiomycetes</taxon>
        <taxon>Metschnikowiaceae</taxon>
        <taxon>Candidozyma</taxon>
    </lineage>
</organism>
<dbReference type="Pfam" id="PF00067">
    <property type="entry name" value="p450"/>
    <property type="match status" value="1"/>
</dbReference>
<feature type="binding site" description="axial binding residue" evidence="8">
    <location>
        <position position="462"/>
    </location>
    <ligand>
        <name>heme</name>
        <dbReference type="ChEBI" id="CHEBI:30413"/>
    </ligand>
    <ligandPart>
        <name>Fe</name>
        <dbReference type="ChEBI" id="CHEBI:18248"/>
    </ligandPart>
</feature>
<dbReference type="PANTHER" id="PTHR24287">
    <property type="entry name" value="P450, PUTATIVE (EUROFUNG)-RELATED"/>
    <property type="match status" value="1"/>
</dbReference>
<keyword evidence="7 9" id="KW-0503">Monooxygenase</keyword>
<dbReference type="GO" id="GO:0020037">
    <property type="term" value="F:heme binding"/>
    <property type="evidence" value="ECO:0007669"/>
    <property type="project" value="InterPro"/>
</dbReference>
<evidence type="ECO:0000256" key="7">
    <source>
        <dbReference type="ARBA" id="ARBA00023033"/>
    </source>
</evidence>
<dbReference type="GO" id="GO:0005506">
    <property type="term" value="F:iron ion binding"/>
    <property type="evidence" value="ECO:0007669"/>
    <property type="project" value="InterPro"/>
</dbReference>
<keyword evidence="6 8" id="KW-0408">Iron</keyword>
<proteinExistence type="inferred from homology"/>
<dbReference type="InterPro" id="IPR001128">
    <property type="entry name" value="Cyt_P450"/>
</dbReference>
<evidence type="ECO:0000256" key="9">
    <source>
        <dbReference type="RuleBase" id="RU000461"/>
    </source>
</evidence>
<evidence type="ECO:0000256" key="10">
    <source>
        <dbReference type="SAM" id="Phobius"/>
    </source>
</evidence>
<reference evidence="11 12" key="1">
    <citation type="submission" date="2018-03" db="EMBL/GenBank/DDBJ databases">
        <title>Candida pseudohaemulonii genome assembly and annotation.</title>
        <authorList>
            <person name="Munoz J.F."/>
            <person name="Gade L.G."/>
            <person name="Chow N.A."/>
            <person name="Litvintseva A.P."/>
            <person name="Loparev V.N."/>
            <person name="Cuomo C.A."/>
        </authorList>
    </citation>
    <scope>NUCLEOTIDE SEQUENCE [LARGE SCALE GENOMIC DNA]</scope>
    <source>
        <strain evidence="11 12">B12108</strain>
    </source>
</reference>
<dbReference type="Gene3D" id="1.10.630.10">
    <property type="entry name" value="Cytochrome P450"/>
    <property type="match status" value="1"/>
</dbReference>
<evidence type="ECO:0000256" key="8">
    <source>
        <dbReference type="PIRSR" id="PIRSR602402-1"/>
    </source>
</evidence>
<feature type="transmembrane region" description="Helical" evidence="10">
    <location>
        <begin position="12"/>
        <end position="29"/>
    </location>
</feature>
<keyword evidence="4 8" id="KW-0479">Metal-binding</keyword>
<dbReference type="GO" id="GO:0016712">
    <property type="term" value="F:oxidoreductase activity, acting on paired donors, with incorporation or reduction of molecular oxygen, reduced flavin or flavoprotein as one donor, and incorporation of one atom of oxygen"/>
    <property type="evidence" value="ECO:0007669"/>
    <property type="project" value="InterPro"/>
</dbReference>
<keyword evidence="3 8" id="KW-0349">Heme</keyword>
<sequence>MVNATFELSLWKVLAAIVVLYNVASYVSYRIRLWRLKASETVYLDDGLFGFRRTKDILRRQKTGEIPPLFYEMFNEVKRDTLTFKTTGTIRYCTRDPENIKAILATQFNDFSVGQRLTQLGIFLGDGIFTLDGNGWKHSRAMLRPQFAREQVSHVKMLEPHVRQVIRRVKGAQGSKFDIQPLFFKLTVDSGTEFLFGESCRSLRDDEVDISTLGGPKEAGNFAHAFTTAQSYLVKRVNFQKLYFLVNNQEFRDCNKTVSRFCEFYINRALQYEPEELEKLANGKYVFLFELVKQTRNPKVLRDQCLNILVAARDTTAGLMSFLFFELARNPRIFQKLRAEIVEAFGEGESADLSKMTFESLKRLEYLKWVLNETLRLYPSVPQNSRTAVRDTTLPRGGGPDGNEPVFMPKGDVVLYSIFSTQRNEALYGKDVLEFRPERWAEPELKKIGWGFLPFNGGPRICLGQQFALTEASYVTARLLQEFSKIESFDPPGDPKTSAQLTMALHHGANIALY</sequence>
<dbReference type="VEuPathDB" id="FungiDB:C7M61_005187"/>
<evidence type="ECO:0000256" key="4">
    <source>
        <dbReference type="ARBA" id="ARBA00022723"/>
    </source>
</evidence>
<dbReference type="CDD" id="cd11063">
    <property type="entry name" value="CYP52"/>
    <property type="match status" value="1"/>
</dbReference>
<dbReference type="PRINTS" id="PR00464">
    <property type="entry name" value="EP450II"/>
</dbReference>
<keyword evidence="12" id="KW-1185">Reference proteome</keyword>
<evidence type="ECO:0000313" key="12">
    <source>
        <dbReference type="Proteomes" id="UP000241107"/>
    </source>
</evidence>
<dbReference type="RefSeq" id="XP_024711304.1">
    <property type="nucleotide sequence ID" value="XM_024860496.1"/>
</dbReference>
<dbReference type="PRINTS" id="PR01239">
    <property type="entry name" value="EP450IICYP52"/>
</dbReference>
<dbReference type="InterPro" id="IPR047146">
    <property type="entry name" value="Cyt_P450_E_CYP52_fungi"/>
</dbReference>
<evidence type="ECO:0000256" key="6">
    <source>
        <dbReference type="ARBA" id="ARBA00023004"/>
    </source>
</evidence>
<dbReference type="AlphaFoldDB" id="A0A2P7YCN4"/>
<dbReference type="GeneID" id="36568573"/>
<name>A0A2P7YCN4_9ASCO</name>
<comment type="caution">
    <text evidence="11">The sequence shown here is derived from an EMBL/GenBank/DDBJ whole genome shotgun (WGS) entry which is preliminary data.</text>
</comment>
<dbReference type="InterPro" id="IPR002974">
    <property type="entry name" value="Cyt_P450_E_CYP52_ascomycetes"/>
</dbReference>
<evidence type="ECO:0000256" key="1">
    <source>
        <dbReference type="ARBA" id="ARBA00001971"/>
    </source>
</evidence>
<dbReference type="SUPFAM" id="SSF48264">
    <property type="entry name" value="Cytochrome P450"/>
    <property type="match status" value="1"/>
</dbReference>
<dbReference type="PANTHER" id="PTHR24287:SF1">
    <property type="entry name" value="P450, PUTATIVE (EUROFUNG)-RELATED"/>
    <property type="match status" value="1"/>
</dbReference>
<comment type="cofactor">
    <cofactor evidence="1 8">
        <name>heme</name>
        <dbReference type="ChEBI" id="CHEBI:30413"/>
    </cofactor>
</comment>
<dbReference type="InterPro" id="IPR002402">
    <property type="entry name" value="Cyt_P450_E_grp-II"/>
</dbReference>
<evidence type="ECO:0000256" key="3">
    <source>
        <dbReference type="ARBA" id="ARBA00022617"/>
    </source>
</evidence>
<dbReference type="OrthoDB" id="1470350at2759"/>
<dbReference type="PRINTS" id="PR00385">
    <property type="entry name" value="P450"/>
</dbReference>
<dbReference type="InterPro" id="IPR017972">
    <property type="entry name" value="Cyt_P450_CS"/>
</dbReference>
<evidence type="ECO:0000256" key="2">
    <source>
        <dbReference type="ARBA" id="ARBA00010617"/>
    </source>
</evidence>
<comment type="similarity">
    <text evidence="2 9">Belongs to the cytochrome P450 family.</text>
</comment>
<keyword evidence="10" id="KW-0472">Membrane</keyword>
<accession>A0A2P7YCN4</accession>
<keyword evidence="10" id="KW-0812">Transmembrane</keyword>
<dbReference type="EMBL" id="PYFQ01000023">
    <property type="protein sequence ID" value="PSK33723.1"/>
    <property type="molecule type" value="Genomic_DNA"/>
</dbReference>
<dbReference type="STRING" id="418784.A0A2P7YCN4"/>
<dbReference type="PROSITE" id="PS00086">
    <property type="entry name" value="CYTOCHROME_P450"/>
    <property type="match status" value="1"/>
</dbReference>
<dbReference type="InterPro" id="IPR036396">
    <property type="entry name" value="Cyt_P450_sf"/>
</dbReference>
<dbReference type="Proteomes" id="UP000241107">
    <property type="component" value="Unassembled WGS sequence"/>
</dbReference>
<keyword evidence="10" id="KW-1133">Transmembrane helix</keyword>
<evidence type="ECO:0000313" key="11">
    <source>
        <dbReference type="EMBL" id="PSK33723.1"/>
    </source>
</evidence>
<gene>
    <name evidence="11" type="ORF">C7M61_005187</name>
</gene>